<evidence type="ECO:0000313" key="1">
    <source>
        <dbReference type="EMBL" id="ALF51744.1"/>
    </source>
</evidence>
<accession>A0A0M4TSA1</accession>
<dbReference type="STRING" id="224013.ACX27_01015"/>
<keyword evidence="2" id="KW-1185">Reference proteome</keyword>
<dbReference type="OrthoDB" id="274225at2"/>
<dbReference type="EMBL" id="CP012036">
    <property type="protein sequence ID" value="ALF51744.1"/>
    <property type="molecule type" value="Genomic_DNA"/>
</dbReference>
<dbReference type="Pfam" id="PF20475">
    <property type="entry name" value="DUF6717"/>
    <property type="match status" value="1"/>
</dbReference>
<protein>
    <submittedName>
        <fullName evidence="1">Uncharacterized protein</fullName>
    </submittedName>
</protein>
<reference evidence="1 2" key="2">
    <citation type="journal article" date="2016" name="Genome Announc.">
        <title>Draft Genome Sequence of the N2-Fixing Cyanobacterium Nostoc piscinale CENA21, Isolated from the Brazilian Amazon Floodplain.</title>
        <authorList>
            <person name="Leao T."/>
            <person name="Guimaraes P.I."/>
            <person name="de Melo A.G."/>
            <person name="Ramos R.T."/>
            <person name="Leao P.N."/>
            <person name="Silva A."/>
            <person name="Fiore M.F."/>
            <person name="Schneider M.P."/>
        </authorList>
    </citation>
    <scope>NUCLEOTIDE SEQUENCE [LARGE SCALE GENOMIC DNA]</scope>
    <source>
        <strain evidence="1 2">CENA21</strain>
    </source>
</reference>
<dbReference type="RefSeq" id="WP_062287242.1">
    <property type="nucleotide sequence ID" value="NZ_CP012036.1"/>
</dbReference>
<dbReference type="InterPro" id="IPR046562">
    <property type="entry name" value="DUF6717"/>
</dbReference>
<evidence type="ECO:0000313" key="2">
    <source>
        <dbReference type="Proteomes" id="UP000062645"/>
    </source>
</evidence>
<reference evidence="2" key="1">
    <citation type="submission" date="2015-07" db="EMBL/GenBank/DDBJ databases">
        <title>Genome Of Nitrogen-Fixing Cyanobacterium Nostoc piscinale CENA21 From Solimoes/Amazon River Floodplain Sediments And Comparative Genomics To Uncover Biosynthetic Natural Products Potential.</title>
        <authorList>
            <person name="Leao T.F."/>
            <person name="Leao P.N."/>
            <person name="Guimaraes P.I."/>
            <person name="de Melo A.G.C."/>
            <person name="Ramos R.T.J."/>
            <person name="Silva A."/>
            <person name="Fiore M.F."/>
            <person name="Schneider M.P.C."/>
        </authorList>
    </citation>
    <scope>NUCLEOTIDE SEQUENCE [LARGE SCALE GENOMIC DNA]</scope>
    <source>
        <strain evidence="2">CENA21</strain>
    </source>
</reference>
<dbReference type="AlphaFoldDB" id="A0A0M4TSA1"/>
<proteinExistence type="predicted"/>
<dbReference type="PATRIC" id="fig|224013.5.peg.237"/>
<name>A0A0M4TSA1_9NOSO</name>
<dbReference type="KEGG" id="npz:ACX27_01015"/>
<dbReference type="Proteomes" id="UP000062645">
    <property type="component" value="Chromosome"/>
</dbReference>
<gene>
    <name evidence="1" type="ORF">ACX27_01015</name>
</gene>
<organism evidence="1 2">
    <name type="scientific">Nostoc piscinale CENA21</name>
    <dbReference type="NCBI Taxonomy" id="224013"/>
    <lineage>
        <taxon>Bacteria</taxon>
        <taxon>Bacillati</taxon>
        <taxon>Cyanobacteriota</taxon>
        <taxon>Cyanophyceae</taxon>
        <taxon>Nostocales</taxon>
        <taxon>Nostocaceae</taxon>
        <taxon>Nostoc</taxon>
    </lineage>
</organism>
<sequence length="116" mass="13600">MTNSMMVIFPYRHNQTWVFDDERLGLVQEPFVSGVPEMIDILVQGIANVDEGFKLLFSASPFPGYQAELTWLREEYNGNWYLWREKSLEGWLCPALFKYFEQAPVKIYCQAEGLYS</sequence>